<accession>A0A939DA86</accession>
<dbReference type="RefSeq" id="WP_206582933.1">
    <property type="nucleotide sequence ID" value="NZ_JAFJZZ010000006.1"/>
</dbReference>
<evidence type="ECO:0000256" key="6">
    <source>
        <dbReference type="RuleBase" id="RU000481"/>
    </source>
</evidence>
<organism evidence="8 9">
    <name type="scientific">Clostridium aminobutyricum</name>
    <dbReference type="NCBI Taxonomy" id="33953"/>
    <lineage>
        <taxon>Bacteria</taxon>
        <taxon>Bacillati</taxon>
        <taxon>Bacillota</taxon>
        <taxon>Clostridia</taxon>
        <taxon>Eubacteriales</taxon>
        <taxon>Clostridiaceae</taxon>
        <taxon>Clostridium</taxon>
    </lineage>
</organism>
<dbReference type="GO" id="GO:0030170">
    <property type="term" value="F:pyridoxal phosphate binding"/>
    <property type="evidence" value="ECO:0007669"/>
    <property type="project" value="InterPro"/>
</dbReference>
<dbReference type="PROSITE" id="PS00105">
    <property type="entry name" value="AA_TRANSFER_CLASS_1"/>
    <property type="match status" value="1"/>
</dbReference>
<dbReference type="FunFam" id="3.40.640.10:FF:000033">
    <property type="entry name" value="Aspartate aminotransferase"/>
    <property type="match status" value="1"/>
</dbReference>
<protein>
    <recommendedName>
        <fullName evidence="6">Aminotransferase</fullName>
        <ecNumber evidence="6">2.6.1.-</ecNumber>
    </recommendedName>
</protein>
<dbReference type="InterPro" id="IPR015421">
    <property type="entry name" value="PyrdxlP-dep_Trfase_major"/>
</dbReference>
<dbReference type="Gene3D" id="3.40.640.10">
    <property type="entry name" value="Type I PLP-dependent aspartate aminotransferase-like (Major domain)"/>
    <property type="match status" value="1"/>
</dbReference>
<dbReference type="Gene3D" id="3.90.1150.10">
    <property type="entry name" value="Aspartate Aminotransferase, domain 1"/>
    <property type="match status" value="1"/>
</dbReference>
<evidence type="ECO:0000256" key="2">
    <source>
        <dbReference type="ARBA" id="ARBA00007441"/>
    </source>
</evidence>
<comment type="similarity">
    <text evidence="2 6">Belongs to the class-I pyridoxal-phosphate-dependent aminotransferase family.</text>
</comment>
<dbReference type="EMBL" id="JAFJZZ010000006">
    <property type="protein sequence ID" value="MBN7774091.1"/>
    <property type="molecule type" value="Genomic_DNA"/>
</dbReference>
<dbReference type="PANTHER" id="PTHR46383:SF3">
    <property type="entry name" value="ASPARTATE AMINOTRANSFERASE-RELATED"/>
    <property type="match status" value="1"/>
</dbReference>
<comment type="caution">
    <text evidence="8">The sequence shown here is derived from an EMBL/GenBank/DDBJ whole genome shotgun (WGS) entry which is preliminary data.</text>
</comment>
<gene>
    <name evidence="8" type="ORF">JYB65_12015</name>
</gene>
<keyword evidence="4 6" id="KW-0808">Transferase</keyword>
<dbReference type="GO" id="GO:0006520">
    <property type="term" value="P:amino acid metabolic process"/>
    <property type="evidence" value="ECO:0007669"/>
    <property type="project" value="InterPro"/>
</dbReference>
<keyword evidence="5" id="KW-0663">Pyridoxal phosphate</keyword>
<evidence type="ECO:0000313" key="8">
    <source>
        <dbReference type="EMBL" id="MBN7774091.1"/>
    </source>
</evidence>
<evidence type="ECO:0000256" key="5">
    <source>
        <dbReference type="ARBA" id="ARBA00022898"/>
    </source>
</evidence>
<feature type="domain" description="Aminotransferase class I/classII large" evidence="7">
    <location>
        <begin position="27"/>
        <end position="376"/>
    </location>
</feature>
<dbReference type="InterPro" id="IPR015422">
    <property type="entry name" value="PyrdxlP-dep_Trfase_small"/>
</dbReference>
<keyword evidence="3 6" id="KW-0032">Aminotransferase</keyword>
<evidence type="ECO:0000256" key="4">
    <source>
        <dbReference type="ARBA" id="ARBA00022679"/>
    </source>
</evidence>
<dbReference type="CDD" id="cd00609">
    <property type="entry name" value="AAT_like"/>
    <property type="match status" value="1"/>
</dbReference>
<dbReference type="InterPro" id="IPR004839">
    <property type="entry name" value="Aminotransferase_I/II_large"/>
</dbReference>
<evidence type="ECO:0000259" key="7">
    <source>
        <dbReference type="Pfam" id="PF00155"/>
    </source>
</evidence>
<evidence type="ECO:0000313" key="9">
    <source>
        <dbReference type="Proteomes" id="UP000664545"/>
    </source>
</evidence>
<dbReference type="InterPro" id="IPR015424">
    <property type="entry name" value="PyrdxlP-dep_Trfase"/>
</dbReference>
<reference evidence="8" key="1">
    <citation type="submission" date="2021-02" db="EMBL/GenBank/DDBJ databases">
        <title>Abyssanaerobacter marinus gen.nov., sp., nov, anaerobic bacterium isolated from the Onnuri vent field of Indian Ocean and suggestion of Mogibacteriaceae fam. nov., and proposal of reclassification of ambiguous this family's genus member.</title>
        <authorList>
            <person name="Kim Y.J."/>
            <person name="Yang J.-A."/>
        </authorList>
    </citation>
    <scope>NUCLEOTIDE SEQUENCE</scope>
    <source>
        <strain evidence="8">DSM 2634</strain>
    </source>
</reference>
<dbReference type="InterPro" id="IPR004838">
    <property type="entry name" value="NHTrfase_class1_PyrdxlP-BS"/>
</dbReference>
<dbReference type="EC" id="2.6.1.-" evidence="6"/>
<sequence>MNISKHVEAMPASGIRAMFDLAAKYDDVVSFCIGEPDFETPQNVIEAGKFALENGYTKYVPNSGIPELREAIAEKMRRENGIDVKAENVMINNGACQSLMSAMQVIMDAGDEIILPDPCFPNYIGQIMLVGAKAVMVGCLEENAFHIKAEDIEKAITPRTKAIVLNSPCNPTGAVLSESELKEIAEVVKKHDLIVISDEPYDTIVFDGKTACSIASFPGMFEHTITINSFSKSHAMTGWRVGYAVAPKNVIDAMILIQESLSSSVNAAAQYAAAQALKGQQETTAYMTAEYEKRRNLLVKGLNEIKGISCIVPEGAFYAFVNIKGTGLTSVELATKLIEEAQVVLTPGSAFGDFGEGYIRISYASSEEKLQEGINRMKKVLNK</sequence>
<dbReference type="AlphaFoldDB" id="A0A939DA86"/>
<keyword evidence="9" id="KW-1185">Reference proteome</keyword>
<dbReference type="SUPFAM" id="SSF53383">
    <property type="entry name" value="PLP-dependent transferases"/>
    <property type="match status" value="1"/>
</dbReference>
<dbReference type="Pfam" id="PF00155">
    <property type="entry name" value="Aminotran_1_2"/>
    <property type="match status" value="1"/>
</dbReference>
<dbReference type="InterPro" id="IPR050596">
    <property type="entry name" value="AspAT/PAT-like"/>
</dbReference>
<dbReference type="GO" id="GO:0008483">
    <property type="term" value="F:transaminase activity"/>
    <property type="evidence" value="ECO:0007669"/>
    <property type="project" value="UniProtKB-KW"/>
</dbReference>
<evidence type="ECO:0000256" key="3">
    <source>
        <dbReference type="ARBA" id="ARBA00022576"/>
    </source>
</evidence>
<dbReference type="Proteomes" id="UP000664545">
    <property type="component" value="Unassembled WGS sequence"/>
</dbReference>
<evidence type="ECO:0000256" key="1">
    <source>
        <dbReference type="ARBA" id="ARBA00001933"/>
    </source>
</evidence>
<name>A0A939DA86_CLOAM</name>
<comment type="cofactor">
    <cofactor evidence="1 6">
        <name>pyridoxal 5'-phosphate</name>
        <dbReference type="ChEBI" id="CHEBI:597326"/>
    </cofactor>
</comment>
<dbReference type="PANTHER" id="PTHR46383">
    <property type="entry name" value="ASPARTATE AMINOTRANSFERASE"/>
    <property type="match status" value="1"/>
</dbReference>
<proteinExistence type="inferred from homology"/>